<keyword evidence="1" id="KW-0167">Capsid protein</keyword>
<protein>
    <submittedName>
        <fullName evidence="1">Coat protein F</fullName>
    </submittedName>
</protein>
<dbReference type="AlphaFoldDB" id="A0A1B1YDH4"/>
<dbReference type="Gene3D" id="1.20.1260.10">
    <property type="match status" value="1"/>
</dbReference>
<dbReference type="InterPro" id="IPR012851">
    <property type="entry name" value="Spore_coat_CotF-like"/>
</dbReference>
<gene>
    <name evidence="1" type="ORF">CSTERTH_07135</name>
</gene>
<dbReference type="Pfam" id="PF07875">
    <property type="entry name" value="Coat_F"/>
    <property type="match status" value="1"/>
</dbReference>
<evidence type="ECO:0000313" key="1">
    <source>
        <dbReference type="EMBL" id="ANW98813.1"/>
    </source>
</evidence>
<reference evidence="1 2" key="1">
    <citation type="submission" date="2016-02" db="EMBL/GenBank/DDBJ databases">
        <title>Comparison of Clostridium stercorarium subspecies using comparative genomics and transcriptomics.</title>
        <authorList>
            <person name="Schellenberg J."/>
            <person name="Thallinger G."/>
            <person name="Levin D.B."/>
            <person name="Zhang X."/>
            <person name="Alvare G."/>
            <person name="Fristensky B."/>
            <person name="Sparling R."/>
        </authorList>
    </citation>
    <scope>NUCLEOTIDE SEQUENCE [LARGE SCALE GENOMIC DNA]</scope>
    <source>
        <strain evidence="1 2">DSM 2910</strain>
    </source>
</reference>
<proteinExistence type="predicted"/>
<accession>A0A1B1YDH4</accession>
<dbReference type="InterPro" id="IPR012347">
    <property type="entry name" value="Ferritin-like"/>
</dbReference>
<sequence>MLTEKDMVNDYLSSLKSSLTVYTTAISECSNPQLRNTLKQMRDQDEERQMRLAQYAIQKGYYQPAQPAQPNQIQQVYNQLQGGGQQQQQSMH</sequence>
<dbReference type="RefSeq" id="WP_015359129.1">
    <property type="nucleotide sequence ID" value="NZ_CP014672.1"/>
</dbReference>
<dbReference type="EMBL" id="CP014672">
    <property type="protein sequence ID" value="ANW98813.1"/>
    <property type="molecule type" value="Genomic_DNA"/>
</dbReference>
<name>A0A1B1YDH4_THEST</name>
<evidence type="ECO:0000313" key="2">
    <source>
        <dbReference type="Proteomes" id="UP000092971"/>
    </source>
</evidence>
<keyword evidence="1" id="KW-0946">Virion</keyword>
<dbReference type="Proteomes" id="UP000092971">
    <property type="component" value="Chromosome"/>
</dbReference>
<organism evidence="1 2">
    <name type="scientific">Thermoclostridium stercorarium subsp. thermolacticum DSM 2910</name>
    <dbReference type="NCBI Taxonomy" id="1121336"/>
    <lineage>
        <taxon>Bacteria</taxon>
        <taxon>Bacillati</taxon>
        <taxon>Bacillota</taxon>
        <taxon>Clostridia</taxon>
        <taxon>Eubacteriales</taxon>
        <taxon>Oscillospiraceae</taxon>
        <taxon>Thermoclostridium</taxon>
    </lineage>
</organism>
<dbReference type="OrthoDB" id="1683800at2"/>